<keyword evidence="1" id="KW-0812">Transmembrane</keyword>
<keyword evidence="1" id="KW-0472">Membrane</keyword>
<dbReference type="RefSeq" id="WP_171241918.1">
    <property type="nucleotide sequence ID" value="NZ_JABEPQ010000001.1"/>
</dbReference>
<sequence length="331" mass="35957">MRKVLGGVAILLGVLLVVVGIVAKPVLYKNLATVPLDQKSTSDSQGSGMSALRAYKGDDGRPHYDKLEGVDLRSTREVRGIPGKVPADKRGTEAFWQTAVQSQALINGQWTDLSYSDEGVSLNRRTGESTNCCGDYKSAGDIEDPTKVNDISHQGLFFKFPFDVQKKTYRFWDGDLGRAEAINFVREEKIEGTTTYVFRQSIPKAEVTERDVPRAVFGDSASGTVKAKVMYGNVRTLWVEPNTGVLIKGQEEQDKSLVAEGYPELATTKGTIGYNPDTVKKNAKDWGTKGSLLGFVNGTLTPLGVGLGILLLALGLFLTFGAGSRGRREAR</sequence>
<dbReference type="EMBL" id="JABEPQ010000001">
    <property type="protein sequence ID" value="NNM44804.1"/>
    <property type="molecule type" value="Genomic_DNA"/>
</dbReference>
<proteinExistence type="predicted"/>
<name>A0A849HDX0_9MICO</name>
<evidence type="ECO:0000313" key="2">
    <source>
        <dbReference type="EMBL" id="NNM44804.1"/>
    </source>
</evidence>
<dbReference type="Pfam" id="PF11271">
    <property type="entry name" value="PorA"/>
    <property type="match status" value="1"/>
</dbReference>
<dbReference type="InterPro" id="IPR021424">
    <property type="entry name" value="PorA"/>
</dbReference>
<accession>A0A849HDX0</accession>
<keyword evidence="3" id="KW-1185">Reference proteome</keyword>
<organism evidence="2 3">
    <name type="scientific">Knoellia koreensis</name>
    <dbReference type="NCBI Taxonomy" id="2730921"/>
    <lineage>
        <taxon>Bacteria</taxon>
        <taxon>Bacillati</taxon>
        <taxon>Actinomycetota</taxon>
        <taxon>Actinomycetes</taxon>
        <taxon>Micrococcales</taxon>
        <taxon>Intrasporangiaceae</taxon>
        <taxon>Knoellia</taxon>
    </lineage>
</organism>
<keyword evidence="1" id="KW-1133">Transmembrane helix</keyword>
<reference evidence="2 3" key="1">
    <citation type="submission" date="2020-04" db="EMBL/GenBank/DDBJ databases">
        <title>Knoellia sp. isolate from air conditioner.</title>
        <authorList>
            <person name="Chea S."/>
            <person name="Kim D.-U."/>
        </authorList>
    </citation>
    <scope>NUCLEOTIDE SEQUENCE [LARGE SCALE GENOMIC DNA]</scope>
    <source>
        <strain evidence="2 3">DB2414S</strain>
    </source>
</reference>
<dbReference type="Proteomes" id="UP000588586">
    <property type="component" value="Unassembled WGS sequence"/>
</dbReference>
<feature type="transmembrane region" description="Helical" evidence="1">
    <location>
        <begin position="303"/>
        <end position="323"/>
    </location>
</feature>
<gene>
    <name evidence="2" type="ORF">HJG52_02155</name>
</gene>
<comment type="caution">
    <text evidence="2">The sequence shown here is derived from an EMBL/GenBank/DDBJ whole genome shotgun (WGS) entry which is preliminary data.</text>
</comment>
<protein>
    <submittedName>
        <fullName evidence="2">DUF3068 domain-containing protein</fullName>
    </submittedName>
</protein>
<evidence type="ECO:0000256" key="1">
    <source>
        <dbReference type="SAM" id="Phobius"/>
    </source>
</evidence>
<dbReference type="AlphaFoldDB" id="A0A849HDX0"/>
<evidence type="ECO:0000313" key="3">
    <source>
        <dbReference type="Proteomes" id="UP000588586"/>
    </source>
</evidence>